<name>A0A163LH09_9BACL</name>
<accession>A0A163LH09</accession>
<dbReference type="GeneID" id="97556369"/>
<dbReference type="AlphaFoldDB" id="A0A163LH09"/>
<evidence type="ECO:0000313" key="2">
    <source>
        <dbReference type="Proteomes" id="UP000076796"/>
    </source>
</evidence>
<evidence type="ECO:0000313" key="1">
    <source>
        <dbReference type="EMBL" id="KZS48125.1"/>
    </source>
</evidence>
<proteinExistence type="predicted"/>
<reference evidence="1" key="1">
    <citation type="journal article" date="2016" name="Genome Announc.">
        <title>Draft genomes of two strains of Paenibacillus glucanolyticus with capability to degrade lignocellulose.</title>
        <authorList>
            <person name="Mathews S.L."/>
            <person name="Pawlak J."/>
            <person name="Grunden A.M."/>
        </authorList>
    </citation>
    <scope>NUCLEOTIDE SEQUENCE [LARGE SCALE GENOMIC DNA]</scope>
    <source>
        <strain evidence="1">SLM1</strain>
    </source>
</reference>
<organism evidence="1 2">
    <name type="scientific">Paenibacillus glucanolyticus</name>
    <dbReference type="NCBI Taxonomy" id="59843"/>
    <lineage>
        <taxon>Bacteria</taxon>
        <taxon>Bacillati</taxon>
        <taxon>Bacillota</taxon>
        <taxon>Bacilli</taxon>
        <taxon>Bacillales</taxon>
        <taxon>Paenibacillaceae</taxon>
        <taxon>Paenibacillus</taxon>
    </lineage>
</organism>
<gene>
    <name evidence="1" type="ORF">AWU65_20430</name>
</gene>
<keyword evidence="2" id="KW-1185">Reference proteome</keyword>
<dbReference type="OrthoDB" id="2521893at2"/>
<comment type="caution">
    <text evidence="1">The sequence shown here is derived from an EMBL/GenBank/DDBJ whole genome shotgun (WGS) entry which is preliminary data.</text>
</comment>
<dbReference type="EMBL" id="LWMH01000001">
    <property type="protein sequence ID" value="KZS48125.1"/>
    <property type="molecule type" value="Genomic_DNA"/>
</dbReference>
<dbReference type="Proteomes" id="UP000076796">
    <property type="component" value="Unassembled WGS sequence"/>
</dbReference>
<dbReference type="RefSeq" id="WP_063479171.1">
    <property type="nucleotide sequence ID" value="NZ_CP147845.1"/>
</dbReference>
<protein>
    <submittedName>
        <fullName evidence="1">Uncharacterized protein</fullName>
    </submittedName>
</protein>
<sequence>MKPVQYNQPNYQALPGLSQPIPIRDFKGLNSFDALSIPDNFFTDIENMTSDDYPAVSTRPGFSVLGSFGSRVLGMGVWKDRELHAVFNDGTWRRWNGGSWTTLASGLSTWADWSFTNFQGNLSDVNLIGCNGVDPVKKYDGSTVSNLSGAPSNGKYMTTYQNRLWCAVDNELWACALDQPDRWDKFTGNKDDSYRRQMESTRGEQINMLTGSLTKLTIGMPNSLHELYGALPEDFTTKLITEDMGVANHKSAITQEGFMRFIHKVGIFEYGGGVLPNKSFSDVIGKFVTGVTDTSVAGSDGTKLYFNLTPDRMLVYDPRPGVQAWSLWRGIHAAQFASMQNQLYIGDAHGRILRMEGSTDGGDPIRWSATTKPFNGGSIAQKMRWYKLWMVVELTGSMDIHLSSSIGGEDWTLVQSIAGSSSPQVRRVIIPVSKFARENWIRVRFSGTGWARIHEFTRQTRQLPLY</sequence>